<keyword evidence="2" id="KW-1185">Reference proteome</keyword>
<protein>
    <submittedName>
        <fullName evidence="1">Uncharacterized protein</fullName>
    </submittedName>
</protein>
<sequence>MAKVEKGSKPDFHGAMGPVTITIDSKAKPPSASQSRVNTPLTSGTSTPVSENKKPQQMLAEKKEKRAKAAEAYALRKKAEGDGQQVN</sequence>
<comment type="caution">
    <text evidence="1">The sequence shown here is derived from an EMBL/GenBank/DDBJ whole genome shotgun (WGS) entry which is preliminary data.</text>
</comment>
<evidence type="ECO:0000313" key="2">
    <source>
        <dbReference type="Proteomes" id="UP001234202"/>
    </source>
</evidence>
<reference evidence="1" key="1">
    <citation type="submission" date="2023-04" db="EMBL/GenBank/DDBJ databases">
        <title>Draft Genome sequencing of Naganishia species isolated from polar environments using Oxford Nanopore Technology.</title>
        <authorList>
            <person name="Leo P."/>
            <person name="Venkateswaran K."/>
        </authorList>
    </citation>
    <scope>NUCLEOTIDE SEQUENCE</scope>
    <source>
        <strain evidence="1">DBVPG 5303</strain>
    </source>
</reference>
<dbReference type="Proteomes" id="UP001234202">
    <property type="component" value="Unassembled WGS sequence"/>
</dbReference>
<evidence type="ECO:0000313" key="1">
    <source>
        <dbReference type="EMBL" id="KAJ9122152.1"/>
    </source>
</evidence>
<name>A0ACC2XE15_9TREE</name>
<accession>A0ACC2XE15</accession>
<dbReference type="EMBL" id="JASBWV010000015">
    <property type="protein sequence ID" value="KAJ9122152.1"/>
    <property type="molecule type" value="Genomic_DNA"/>
</dbReference>
<organism evidence="1 2">
    <name type="scientific">Naganishia onofrii</name>
    <dbReference type="NCBI Taxonomy" id="1851511"/>
    <lineage>
        <taxon>Eukaryota</taxon>
        <taxon>Fungi</taxon>
        <taxon>Dikarya</taxon>
        <taxon>Basidiomycota</taxon>
        <taxon>Agaricomycotina</taxon>
        <taxon>Tremellomycetes</taxon>
        <taxon>Filobasidiales</taxon>
        <taxon>Filobasidiaceae</taxon>
        <taxon>Naganishia</taxon>
    </lineage>
</organism>
<proteinExistence type="predicted"/>
<gene>
    <name evidence="1" type="ORF">QFC24_004380</name>
</gene>